<dbReference type="OrthoDB" id="9799053at2"/>
<dbReference type="InterPro" id="IPR008579">
    <property type="entry name" value="UGlyAH_Cupin_dom"/>
</dbReference>
<dbReference type="SUPFAM" id="SSF51182">
    <property type="entry name" value="RmlC-like cupins"/>
    <property type="match status" value="1"/>
</dbReference>
<accession>A0A371P4Q0</accession>
<protein>
    <submittedName>
        <fullName evidence="2">DUF861 domain-containing protein</fullName>
    </submittedName>
</protein>
<evidence type="ECO:0000313" key="3">
    <source>
        <dbReference type="Proteomes" id="UP000265581"/>
    </source>
</evidence>
<organism evidence="2 3">
    <name type="scientific">Aeromicrobium endophyticum</name>
    <dbReference type="NCBI Taxonomy" id="2292704"/>
    <lineage>
        <taxon>Bacteria</taxon>
        <taxon>Bacillati</taxon>
        <taxon>Actinomycetota</taxon>
        <taxon>Actinomycetes</taxon>
        <taxon>Propionibacteriales</taxon>
        <taxon>Nocardioidaceae</taxon>
        <taxon>Aeromicrobium</taxon>
    </lineage>
</organism>
<dbReference type="Proteomes" id="UP000265581">
    <property type="component" value="Unassembled WGS sequence"/>
</dbReference>
<dbReference type="PANTHER" id="PTHR40943:SF1">
    <property type="entry name" value="CYTOPLASMIC PROTEIN"/>
    <property type="match status" value="1"/>
</dbReference>
<reference evidence="2 3" key="1">
    <citation type="submission" date="2018-08" db="EMBL/GenBank/DDBJ databases">
        <title>Aeromicrobium sp. M2KJ-4, whole genome shotgun sequence.</title>
        <authorList>
            <person name="Tuo L."/>
        </authorList>
    </citation>
    <scope>NUCLEOTIDE SEQUENCE [LARGE SCALE GENOMIC DNA]</scope>
    <source>
        <strain evidence="2 3">M2KJ-4</strain>
    </source>
</reference>
<name>A0A371P4Q0_9ACTN</name>
<dbReference type="InterPro" id="IPR011051">
    <property type="entry name" value="RmlC_Cupin_sf"/>
</dbReference>
<dbReference type="AlphaFoldDB" id="A0A371P4Q0"/>
<dbReference type="RefSeq" id="WP_119705501.1">
    <property type="nucleotide sequence ID" value="NZ_JBHSOI010000002.1"/>
</dbReference>
<keyword evidence="3" id="KW-1185">Reference proteome</keyword>
<dbReference type="Pfam" id="PF05899">
    <property type="entry name" value="Cupin_3"/>
    <property type="match status" value="1"/>
</dbReference>
<dbReference type="PANTHER" id="PTHR40943">
    <property type="entry name" value="CYTOPLASMIC PROTEIN-RELATED"/>
    <property type="match status" value="1"/>
</dbReference>
<comment type="caution">
    <text evidence="2">The sequence shown here is derived from an EMBL/GenBank/DDBJ whole genome shotgun (WGS) entry which is preliminary data.</text>
</comment>
<dbReference type="EMBL" id="QUBR01000002">
    <property type="protein sequence ID" value="REK70917.1"/>
    <property type="molecule type" value="Genomic_DNA"/>
</dbReference>
<sequence length="121" mass="13286">MTITFRATELDSATDYDESLLAPPSAQPISGDITVRAFVPFTSDDGRILSGSWESEPGQARWEFTDRGEFIQVISGRMTVEQDGEAPVELTAGSAAVFPIGWKGTWTVHETLRKVFVVYNA</sequence>
<evidence type="ECO:0000259" key="1">
    <source>
        <dbReference type="Pfam" id="PF05899"/>
    </source>
</evidence>
<evidence type="ECO:0000313" key="2">
    <source>
        <dbReference type="EMBL" id="REK70917.1"/>
    </source>
</evidence>
<proteinExistence type="predicted"/>
<dbReference type="Gene3D" id="2.60.120.10">
    <property type="entry name" value="Jelly Rolls"/>
    <property type="match status" value="1"/>
</dbReference>
<feature type="domain" description="(S)-ureidoglycine aminohydrolase cupin" evidence="1">
    <location>
        <begin position="43"/>
        <end position="116"/>
    </location>
</feature>
<gene>
    <name evidence="2" type="ORF">DX116_17715</name>
</gene>
<dbReference type="InterPro" id="IPR014710">
    <property type="entry name" value="RmlC-like_jellyroll"/>
</dbReference>